<proteinExistence type="predicted"/>
<reference evidence="1" key="1">
    <citation type="submission" date="2021-09" db="EMBL/GenBank/DDBJ databases">
        <title>The genome of Mauremys mutica provides insights into the evolution of semi-aquatic lifestyle.</title>
        <authorList>
            <person name="Gong S."/>
            <person name="Gao Y."/>
        </authorList>
    </citation>
    <scope>NUCLEOTIDE SEQUENCE</scope>
    <source>
        <strain evidence="1">MM-2020</strain>
        <tissue evidence="1">Muscle</tissue>
    </source>
</reference>
<dbReference type="EMBL" id="JAHDVG010000465">
    <property type="protein sequence ID" value="KAH1183956.1"/>
    <property type="molecule type" value="Genomic_DNA"/>
</dbReference>
<dbReference type="AlphaFoldDB" id="A0A9D3XPY3"/>
<comment type="caution">
    <text evidence="1">The sequence shown here is derived from an EMBL/GenBank/DDBJ whole genome shotgun (WGS) entry which is preliminary data.</text>
</comment>
<protein>
    <submittedName>
        <fullName evidence="1">Uncharacterized protein</fullName>
    </submittedName>
</protein>
<sequence>MATANSLHFKPAHIIQKSLFPFLAVNRPRPVQRMHLWPLFSYCVGIFYKGGFSLQQLYLQDSDGQADKGFVPYVDFCGHTKEVHNRRRALLQAAHVQGGCLHLFGHWYLHHYNEDVDK</sequence>
<name>A0A9D3XPY3_9SAUR</name>
<keyword evidence="2" id="KW-1185">Reference proteome</keyword>
<gene>
    <name evidence="1" type="ORF">KIL84_014572</name>
</gene>
<accession>A0A9D3XPY3</accession>
<organism evidence="1 2">
    <name type="scientific">Mauremys mutica</name>
    <name type="common">yellowpond turtle</name>
    <dbReference type="NCBI Taxonomy" id="74926"/>
    <lineage>
        <taxon>Eukaryota</taxon>
        <taxon>Metazoa</taxon>
        <taxon>Chordata</taxon>
        <taxon>Craniata</taxon>
        <taxon>Vertebrata</taxon>
        <taxon>Euteleostomi</taxon>
        <taxon>Archelosauria</taxon>
        <taxon>Testudinata</taxon>
        <taxon>Testudines</taxon>
        <taxon>Cryptodira</taxon>
        <taxon>Durocryptodira</taxon>
        <taxon>Testudinoidea</taxon>
        <taxon>Geoemydidae</taxon>
        <taxon>Geoemydinae</taxon>
        <taxon>Mauremys</taxon>
    </lineage>
</organism>
<evidence type="ECO:0000313" key="1">
    <source>
        <dbReference type="EMBL" id="KAH1183956.1"/>
    </source>
</evidence>
<evidence type="ECO:0000313" key="2">
    <source>
        <dbReference type="Proteomes" id="UP000827986"/>
    </source>
</evidence>
<dbReference type="Proteomes" id="UP000827986">
    <property type="component" value="Unassembled WGS sequence"/>
</dbReference>